<accession>A0A6S7E6F3</accession>
<dbReference type="RefSeq" id="WP_175132721.1">
    <property type="nucleotide sequence ID" value="NZ_CADIJV010000007.1"/>
</dbReference>
<keyword evidence="1" id="KW-1133">Transmembrane helix</keyword>
<reference evidence="3 4" key="1">
    <citation type="submission" date="2020-04" db="EMBL/GenBank/DDBJ databases">
        <authorList>
            <person name="De Canck E."/>
        </authorList>
    </citation>
    <scope>NUCLEOTIDE SEQUENCE [LARGE SCALE GENOMIC DNA]</scope>
    <source>
        <strain evidence="3 4">LMG 26788</strain>
    </source>
</reference>
<evidence type="ECO:0000313" key="3">
    <source>
        <dbReference type="EMBL" id="CAB3895903.1"/>
    </source>
</evidence>
<dbReference type="Proteomes" id="UP000494203">
    <property type="component" value="Unassembled WGS sequence"/>
</dbReference>
<feature type="domain" description="TadE-like" evidence="2">
    <location>
        <begin position="19"/>
        <end position="61"/>
    </location>
</feature>
<evidence type="ECO:0000259" key="2">
    <source>
        <dbReference type="Pfam" id="PF07811"/>
    </source>
</evidence>
<protein>
    <recommendedName>
        <fullName evidence="2">TadE-like domain-containing protein</fullName>
    </recommendedName>
</protein>
<name>A0A6S7E6F3_9BURK</name>
<proteinExistence type="predicted"/>
<sequence>MAARAAAPAMRGHGRRQRGIATLEFSLMVTMLLMFVCAVVGYGVLFWMQQQLAAAASEGARAAVHARFAGEADVPGAACSAAMSVFGSGSAVACRTTSAPCAWSGSGGQTAQCSTVAMTFNVQAWPVLSTFQAFIAMLPGTDKNWIPTRLSSRAIVQISQGAP</sequence>
<dbReference type="Pfam" id="PF07811">
    <property type="entry name" value="TadE"/>
    <property type="match status" value="1"/>
</dbReference>
<feature type="transmembrane region" description="Helical" evidence="1">
    <location>
        <begin position="21"/>
        <end position="48"/>
    </location>
</feature>
<dbReference type="EMBL" id="CADIKZ010000011">
    <property type="protein sequence ID" value="CAB3895903.1"/>
    <property type="molecule type" value="Genomic_DNA"/>
</dbReference>
<keyword evidence="4" id="KW-1185">Reference proteome</keyword>
<evidence type="ECO:0000313" key="4">
    <source>
        <dbReference type="Proteomes" id="UP000494203"/>
    </source>
</evidence>
<gene>
    <name evidence="3" type="ORF">LMG26788_04021</name>
</gene>
<evidence type="ECO:0000256" key="1">
    <source>
        <dbReference type="SAM" id="Phobius"/>
    </source>
</evidence>
<organism evidence="3 4">
    <name type="scientific">Achromobacter pulmonis</name>
    <dbReference type="NCBI Taxonomy" id="1389932"/>
    <lineage>
        <taxon>Bacteria</taxon>
        <taxon>Pseudomonadati</taxon>
        <taxon>Pseudomonadota</taxon>
        <taxon>Betaproteobacteria</taxon>
        <taxon>Burkholderiales</taxon>
        <taxon>Alcaligenaceae</taxon>
        <taxon>Achromobacter</taxon>
    </lineage>
</organism>
<keyword evidence="1" id="KW-0472">Membrane</keyword>
<dbReference type="InterPro" id="IPR012495">
    <property type="entry name" value="TadE-like_dom"/>
</dbReference>
<keyword evidence="1" id="KW-0812">Transmembrane</keyword>
<dbReference type="AlphaFoldDB" id="A0A6S7E6F3"/>